<feature type="region of interest" description="Disordered" evidence="1">
    <location>
        <begin position="1"/>
        <end position="32"/>
    </location>
</feature>
<reference evidence="2 3" key="1">
    <citation type="submission" date="2017-06" db="EMBL/GenBank/DDBJ databases">
        <title>Cultured bacterium strain Saccharothrix yanglingensis Hhs.015.</title>
        <authorList>
            <person name="Xia Y."/>
        </authorList>
    </citation>
    <scope>NUCLEOTIDE SEQUENCE [LARGE SCALE GENOMIC DNA]</scope>
    <source>
        <strain evidence="2 3">Hhs.015</strain>
    </source>
</reference>
<gene>
    <name evidence="2" type="ORF">CKY47_06280</name>
</gene>
<dbReference type="Pfam" id="PF06224">
    <property type="entry name" value="AlkZ-like"/>
    <property type="match status" value="1"/>
</dbReference>
<evidence type="ECO:0000256" key="1">
    <source>
        <dbReference type="SAM" id="MobiDB-lite"/>
    </source>
</evidence>
<evidence type="ECO:0000313" key="3">
    <source>
        <dbReference type="Proteomes" id="UP001225605"/>
    </source>
</evidence>
<dbReference type="Proteomes" id="UP001225605">
    <property type="component" value="Unassembled WGS sequence"/>
</dbReference>
<proteinExistence type="predicted"/>
<dbReference type="InterPro" id="IPR009351">
    <property type="entry name" value="AlkZ-like"/>
</dbReference>
<dbReference type="PANTHER" id="PTHR38479:SF2">
    <property type="entry name" value="WINGED HELIX DNA-BINDING DOMAIN-CONTAINING PROTEIN"/>
    <property type="match status" value="1"/>
</dbReference>
<protein>
    <recommendedName>
        <fullName evidence="4">Winged helix DNA-binding domain-containing protein</fullName>
    </recommendedName>
</protein>
<keyword evidence="3" id="KW-1185">Reference proteome</keyword>
<evidence type="ECO:0008006" key="4">
    <source>
        <dbReference type="Google" id="ProtNLM"/>
    </source>
</evidence>
<comment type="caution">
    <text evidence="2">The sequence shown here is derived from an EMBL/GenBank/DDBJ whole genome shotgun (WGS) entry which is preliminary data.</text>
</comment>
<accession>A0ABU0WUU6</accession>
<dbReference type="EMBL" id="NSDM01000002">
    <property type="protein sequence ID" value="MDQ2583596.1"/>
    <property type="molecule type" value="Genomic_DNA"/>
</dbReference>
<dbReference type="PANTHER" id="PTHR38479">
    <property type="entry name" value="LMO0824 PROTEIN"/>
    <property type="match status" value="1"/>
</dbReference>
<evidence type="ECO:0000313" key="2">
    <source>
        <dbReference type="EMBL" id="MDQ2583596.1"/>
    </source>
</evidence>
<feature type="compositionally biased region" description="Basic residues" evidence="1">
    <location>
        <begin position="1"/>
        <end position="14"/>
    </location>
</feature>
<sequence length="418" mass="45581">MSGWPRRRRRRGRVRSAPDHPRGAGRVTVPGTRPALWRHGHVTAAGITTRELNRALLARQGLLEPIDDSVPGVLARVGAVQAQSWPAVPVAVWTRTADLAPEAFLGAVERGELLLATLLRGTLHVVAAEQYPAYAAVTALTGAADWRRKTEGPAPLMDRLLDELREHTAERARTADEVCAFIEAFLERHPDATTDEEIAFQRQYKWRPFRGVPAFVRAPADGEWGAKAPEALRAAPPAAEDRDAALAEVIRAHLRAFGPAAADDVATWIGHRTPPVRDALAGMDDLVTFSEDGRRVLYDLPDAPRPGADAPAPVKLLPAFDSTLLAYRSTHRERILPAAHKDVVYAKSNLQIKPTFLVDGLVAGTWAIAVKRRVATVALRPLEKLSATDREALEAEAVRLARFAQPEAKDHAVVVEEG</sequence>
<organism evidence="2 3">
    <name type="scientific">Saccharothrix yanglingensis</name>
    <dbReference type="NCBI Taxonomy" id="659496"/>
    <lineage>
        <taxon>Bacteria</taxon>
        <taxon>Bacillati</taxon>
        <taxon>Actinomycetota</taxon>
        <taxon>Actinomycetes</taxon>
        <taxon>Pseudonocardiales</taxon>
        <taxon>Pseudonocardiaceae</taxon>
        <taxon>Saccharothrix</taxon>
    </lineage>
</organism>
<name>A0ABU0WUU6_9PSEU</name>